<dbReference type="STRING" id="53326.A0A016SLV4"/>
<evidence type="ECO:0008006" key="3">
    <source>
        <dbReference type="Google" id="ProtNLM"/>
    </source>
</evidence>
<evidence type="ECO:0000313" key="2">
    <source>
        <dbReference type="Proteomes" id="UP000024635"/>
    </source>
</evidence>
<dbReference type="OrthoDB" id="5821856at2759"/>
<gene>
    <name evidence="1" type="primary">Acey_s0207.g2033</name>
    <name evidence="1" type="ORF">Y032_0207g2033</name>
</gene>
<keyword evidence="2" id="KW-1185">Reference proteome</keyword>
<dbReference type="SUPFAM" id="SSF56219">
    <property type="entry name" value="DNase I-like"/>
    <property type="match status" value="1"/>
</dbReference>
<comment type="caution">
    <text evidence="1">The sequence shown here is derived from an EMBL/GenBank/DDBJ whole genome shotgun (WGS) entry which is preliminary data.</text>
</comment>
<dbReference type="EMBL" id="JARK01001543">
    <property type="protein sequence ID" value="EYB91332.1"/>
    <property type="molecule type" value="Genomic_DNA"/>
</dbReference>
<dbReference type="Proteomes" id="UP000024635">
    <property type="component" value="Unassembled WGS sequence"/>
</dbReference>
<dbReference type="InterPro" id="IPR036691">
    <property type="entry name" value="Endo/exonu/phosph_ase_sf"/>
</dbReference>
<dbReference type="Gene3D" id="3.60.10.10">
    <property type="entry name" value="Endonuclease/exonuclease/phosphatase"/>
    <property type="match status" value="1"/>
</dbReference>
<dbReference type="AlphaFoldDB" id="A0A016SLV4"/>
<evidence type="ECO:0000313" key="1">
    <source>
        <dbReference type="EMBL" id="EYB91332.1"/>
    </source>
</evidence>
<organism evidence="1 2">
    <name type="scientific">Ancylostoma ceylanicum</name>
    <dbReference type="NCBI Taxonomy" id="53326"/>
    <lineage>
        <taxon>Eukaryota</taxon>
        <taxon>Metazoa</taxon>
        <taxon>Ecdysozoa</taxon>
        <taxon>Nematoda</taxon>
        <taxon>Chromadorea</taxon>
        <taxon>Rhabditida</taxon>
        <taxon>Rhabditina</taxon>
        <taxon>Rhabditomorpha</taxon>
        <taxon>Strongyloidea</taxon>
        <taxon>Ancylostomatidae</taxon>
        <taxon>Ancylostomatinae</taxon>
        <taxon>Ancylostoma</taxon>
    </lineage>
</organism>
<accession>A0A016SLV4</accession>
<reference evidence="2" key="1">
    <citation type="journal article" date="2015" name="Nat. Genet.">
        <title>The genome and transcriptome of the zoonotic hookworm Ancylostoma ceylanicum identify infection-specific gene families.</title>
        <authorList>
            <person name="Schwarz E.M."/>
            <person name="Hu Y."/>
            <person name="Antoshechkin I."/>
            <person name="Miller M.M."/>
            <person name="Sternberg P.W."/>
            <person name="Aroian R.V."/>
        </authorList>
    </citation>
    <scope>NUCLEOTIDE SEQUENCE</scope>
    <source>
        <strain evidence="2">HY135</strain>
    </source>
</reference>
<sequence length="67" mass="7468">MKIVVATVERRLHFFSAYAPQTGCSDKAKDDFWTLLDEKTEEVPPEDTIIVAGDLNGHVGATKEGYR</sequence>
<protein>
    <recommendedName>
        <fullName evidence="3">Endonuclease/exonuclease/phosphatase domain-containing protein</fullName>
    </recommendedName>
</protein>
<name>A0A016SLV4_9BILA</name>
<proteinExistence type="predicted"/>